<keyword evidence="4" id="KW-1185">Reference proteome</keyword>
<accession>A0A1N7NYT7</accession>
<dbReference type="InterPro" id="IPR011008">
    <property type="entry name" value="Dimeric_a/b-barrel"/>
</dbReference>
<dbReference type="STRING" id="1086013.SAMN05421774_104241"/>
<gene>
    <name evidence="3" type="ORF">SAMN05421774_104241</name>
</gene>
<evidence type="ECO:0000313" key="3">
    <source>
        <dbReference type="EMBL" id="SIT03389.1"/>
    </source>
</evidence>
<dbReference type="SUPFAM" id="SSF54909">
    <property type="entry name" value="Dimeric alpha+beta barrel"/>
    <property type="match status" value="1"/>
</dbReference>
<proteinExistence type="inferred from homology"/>
<sequence length="95" mass="10615">MRFIALFFDDIQPRDLDPALTSAHFDYLARHRDRITEAGGLRTDADAPFCGSLWVIEADSLADARALALGDPYCTAGLRPDTRILQWNRAPLPKT</sequence>
<dbReference type="InterPro" id="IPR005545">
    <property type="entry name" value="YCII"/>
</dbReference>
<dbReference type="OrthoDB" id="7708313at2"/>
<dbReference type="Gene3D" id="3.30.70.1060">
    <property type="entry name" value="Dimeric alpha+beta barrel"/>
    <property type="match status" value="1"/>
</dbReference>
<comment type="similarity">
    <text evidence="1">Belongs to the YciI family.</text>
</comment>
<reference evidence="3 4" key="1">
    <citation type="submission" date="2017-01" db="EMBL/GenBank/DDBJ databases">
        <authorList>
            <person name="Mah S.A."/>
            <person name="Swanson W.J."/>
            <person name="Moy G.W."/>
            <person name="Vacquier V.D."/>
        </authorList>
    </citation>
    <scope>NUCLEOTIDE SEQUENCE [LARGE SCALE GENOMIC DNA]</scope>
    <source>
        <strain evidence="3 4">DSM 26375</strain>
    </source>
</reference>
<evidence type="ECO:0000259" key="2">
    <source>
        <dbReference type="Pfam" id="PF03795"/>
    </source>
</evidence>
<protein>
    <recommendedName>
        <fullName evidence="2">YCII-related domain-containing protein</fullName>
    </recommendedName>
</protein>
<dbReference type="EMBL" id="FTOT01000004">
    <property type="protein sequence ID" value="SIT03389.1"/>
    <property type="molecule type" value="Genomic_DNA"/>
</dbReference>
<dbReference type="Proteomes" id="UP000186141">
    <property type="component" value="Unassembled WGS sequence"/>
</dbReference>
<organism evidence="3 4">
    <name type="scientific">Gemmobacter megaterium</name>
    <dbReference type="NCBI Taxonomy" id="1086013"/>
    <lineage>
        <taxon>Bacteria</taxon>
        <taxon>Pseudomonadati</taxon>
        <taxon>Pseudomonadota</taxon>
        <taxon>Alphaproteobacteria</taxon>
        <taxon>Rhodobacterales</taxon>
        <taxon>Paracoccaceae</taxon>
        <taxon>Gemmobacter</taxon>
    </lineage>
</organism>
<dbReference type="AlphaFoldDB" id="A0A1N7NYT7"/>
<dbReference type="Pfam" id="PF03795">
    <property type="entry name" value="YCII"/>
    <property type="match status" value="1"/>
</dbReference>
<name>A0A1N7NYT7_9RHOB</name>
<evidence type="ECO:0000313" key="4">
    <source>
        <dbReference type="Proteomes" id="UP000186141"/>
    </source>
</evidence>
<evidence type="ECO:0000256" key="1">
    <source>
        <dbReference type="ARBA" id="ARBA00007689"/>
    </source>
</evidence>
<dbReference type="RefSeq" id="WP_076531529.1">
    <property type="nucleotide sequence ID" value="NZ_BMEH01000004.1"/>
</dbReference>
<feature type="domain" description="YCII-related" evidence="2">
    <location>
        <begin position="15"/>
        <end position="88"/>
    </location>
</feature>